<comment type="subcellular location">
    <subcellularLocation>
        <location evidence="1">Cytoplasm</location>
    </subcellularLocation>
</comment>
<keyword evidence="3" id="KW-0547">Nucleotide-binding</keyword>
<dbReference type="CDD" id="cd01857">
    <property type="entry name" value="HSR1_MMR1"/>
    <property type="match status" value="1"/>
</dbReference>
<proteinExistence type="predicted"/>
<dbReference type="Gene3D" id="3.40.50.300">
    <property type="entry name" value="P-loop containing nucleotide triphosphate hydrolases"/>
    <property type="match status" value="1"/>
</dbReference>
<dbReference type="PANTHER" id="PTHR45709">
    <property type="entry name" value="LARGE SUBUNIT GTPASE 1 HOMOLOG-RELATED"/>
    <property type="match status" value="1"/>
</dbReference>
<dbReference type="InterPro" id="IPR027417">
    <property type="entry name" value="P-loop_NTPase"/>
</dbReference>
<evidence type="ECO:0000313" key="8">
    <source>
        <dbReference type="EMBL" id="RKP04751.1"/>
    </source>
</evidence>
<feature type="compositionally biased region" description="Basic residues" evidence="6">
    <location>
        <begin position="585"/>
        <end position="605"/>
    </location>
</feature>
<feature type="compositionally biased region" description="Basic and acidic residues" evidence="6">
    <location>
        <begin position="27"/>
        <end position="37"/>
    </location>
</feature>
<dbReference type="GO" id="GO:0003924">
    <property type="term" value="F:GTPase activity"/>
    <property type="evidence" value="ECO:0007669"/>
    <property type="project" value="InterPro"/>
</dbReference>
<feature type="compositionally biased region" description="Basic and acidic residues" evidence="6">
    <location>
        <begin position="251"/>
        <end position="263"/>
    </location>
</feature>
<dbReference type="GO" id="GO:0000054">
    <property type="term" value="P:ribosomal subunit export from nucleus"/>
    <property type="evidence" value="ECO:0007669"/>
    <property type="project" value="TreeGrafter"/>
</dbReference>
<keyword evidence="4" id="KW-0378">Hydrolase</keyword>
<evidence type="ECO:0000256" key="3">
    <source>
        <dbReference type="ARBA" id="ARBA00022741"/>
    </source>
</evidence>
<evidence type="ECO:0000256" key="2">
    <source>
        <dbReference type="ARBA" id="ARBA00022490"/>
    </source>
</evidence>
<organism evidence="8 9">
    <name type="scientific">Thamnocephalis sphaerospora</name>
    <dbReference type="NCBI Taxonomy" id="78915"/>
    <lineage>
        <taxon>Eukaryota</taxon>
        <taxon>Fungi</taxon>
        <taxon>Fungi incertae sedis</taxon>
        <taxon>Zoopagomycota</taxon>
        <taxon>Zoopagomycotina</taxon>
        <taxon>Zoopagomycetes</taxon>
        <taxon>Zoopagales</taxon>
        <taxon>Sigmoideomycetaceae</taxon>
        <taxon>Thamnocephalis</taxon>
    </lineage>
</organism>
<feature type="compositionally biased region" description="Acidic residues" evidence="6">
    <location>
        <begin position="226"/>
        <end position="243"/>
    </location>
</feature>
<dbReference type="OrthoDB" id="61815at2759"/>
<evidence type="ECO:0000259" key="7">
    <source>
        <dbReference type="PROSITE" id="PS51721"/>
    </source>
</evidence>
<reference evidence="9" key="1">
    <citation type="journal article" date="2018" name="Nat. Microbiol.">
        <title>Leveraging single-cell genomics to expand the fungal tree of life.</title>
        <authorList>
            <person name="Ahrendt S.R."/>
            <person name="Quandt C.A."/>
            <person name="Ciobanu D."/>
            <person name="Clum A."/>
            <person name="Salamov A."/>
            <person name="Andreopoulos B."/>
            <person name="Cheng J.F."/>
            <person name="Woyke T."/>
            <person name="Pelin A."/>
            <person name="Henrissat B."/>
            <person name="Reynolds N.K."/>
            <person name="Benny G.L."/>
            <person name="Smith M.E."/>
            <person name="James T.Y."/>
            <person name="Grigoriev I.V."/>
        </authorList>
    </citation>
    <scope>NUCLEOTIDE SEQUENCE [LARGE SCALE GENOMIC DNA]</scope>
    <source>
        <strain evidence="9">RSA 1356</strain>
    </source>
</reference>
<dbReference type="STRING" id="78915.A0A4P9XHJ4"/>
<feature type="region of interest" description="Disordered" evidence="6">
    <location>
        <begin position="207"/>
        <end position="271"/>
    </location>
</feature>
<dbReference type="FunFam" id="3.40.50.300:FF:001151">
    <property type="entry name" value="Large subunit GTPase 1"/>
    <property type="match status" value="1"/>
</dbReference>
<dbReference type="InterPro" id="IPR043358">
    <property type="entry name" value="GNL1-like"/>
</dbReference>
<name>A0A4P9XHJ4_9FUNG</name>
<evidence type="ECO:0000256" key="4">
    <source>
        <dbReference type="ARBA" id="ARBA00022801"/>
    </source>
</evidence>
<dbReference type="PROSITE" id="PS51721">
    <property type="entry name" value="G_CP"/>
    <property type="match status" value="1"/>
</dbReference>
<keyword evidence="5" id="KW-0342">GTP-binding</keyword>
<gene>
    <name evidence="8" type="ORF">THASP1DRAFT_33445</name>
</gene>
<feature type="compositionally biased region" description="Polar residues" evidence="6">
    <location>
        <begin position="1"/>
        <end position="12"/>
    </location>
</feature>
<dbReference type="SUPFAM" id="SSF52540">
    <property type="entry name" value="P-loop containing nucleoside triphosphate hydrolases"/>
    <property type="match status" value="1"/>
</dbReference>
<evidence type="ECO:0000256" key="6">
    <source>
        <dbReference type="SAM" id="MobiDB-lite"/>
    </source>
</evidence>
<dbReference type="Pfam" id="PF01926">
    <property type="entry name" value="MMR_HSR1"/>
    <property type="match status" value="1"/>
</dbReference>
<dbReference type="GO" id="GO:0005829">
    <property type="term" value="C:cytosol"/>
    <property type="evidence" value="ECO:0007669"/>
    <property type="project" value="TreeGrafter"/>
</dbReference>
<feature type="region of interest" description="Disordered" evidence="6">
    <location>
        <begin position="582"/>
        <end position="605"/>
    </location>
</feature>
<dbReference type="EMBL" id="KZ993480">
    <property type="protein sequence ID" value="RKP04751.1"/>
    <property type="molecule type" value="Genomic_DNA"/>
</dbReference>
<feature type="domain" description="CP-type G" evidence="7">
    <location>
        <begin position="122"/>
        <end position="361"/>
    </location>
</feature>
<dbReference type="AlphaFoldDB" id="A0A4P9XHJ4"/>
<dbReference type="InterPro" id="IPR030378">
    <property type="entry name" value="G_CP_dom"/>
</dbReference>
<evidence type="ECO:0000313" key="9">
    <source>
        <dbReference type="Proteomes" id="UP000271241"/>
    </source>
</evidence>
<evidence type="ECO:0000256" key="5">
    <source>
        <dbReference type="ARBA" id="ARBA00023134"/>
    </source>
</evidence>
<keyword evidence="9" id="KW-1185">Reference proteome</keyword>
<feature type="region of interest" description="Disordered" evidence="6">
    <location>
        <begin position="1"/>
        <end position="41"/>
    </location>
</feature>
<protein>
    <recommendedName>
        <fullName evidence="7">CP-type G domain-containing protein</fullName>
    </recommendedName>
</protein>
<dbReference type="GO" id="GO:0005525">
    <property type="term" value="F:GTP binding"/>
    <property type="evidence" value="ECO:0007669"/>
    <property type="project" value="UniProtKB-KW"/>
</dbReference>
<keyword evidence="2" id="KW-0963">Cytoplasm</keyword>
<sequence>MGRSTATKNTGLGKSIMRARFGKSRRPRNESDRHTTEVDDGPNWVKMQSITQENDLDEFLRTAQLAGTEFTAGKPHWDETTTREELQRAEREDFLDWRRGLAELQDEHGLILTPFEKNIEVWRQLWRVVERSDLVVQIVDARNPLFFYSTDLEKYVHEIDTRKRCLLLVNKADMLTARQRHLWADYFEKHGIQYLYFSALKAGTATQAPDAENEDQAEKMAQLQLSEEEEEEEEEERDSDSESVDNATTAHQEKTVGEEKKVEEEEEEEERIRVLSAEDLADCLMAACPSMEGQLDQAGNPRKVNVGLVGYPNVGKSSTINALVGAKRVAVGSTPGKTKHFQTIHLDENMLLCDCPGLVFPSFATTQAEMVCDGVLPIDQLREYTGPVGLLAQRIPKWFIEATYGIRILIRSEEEGGTGVPTAEEVLVAYATARGFMRSSMGSPDESRAARYVLKDYVNGKLLFCHPPPDAETPEEFNRDIHNPDTFEQMFEKKKVVGEARQLKTTADNKVAAPGKPSSRRVNALDSAFFSAQHGAPQLKGKFAGSGNFSRVQLYPHQARVANDGTTIRGPATPGVVMMSMQDKKKGHKKGKKHVKHRHRDGYDI</sequence>
<dbReference type="PANTHER" id="PTHR45709:SF2">
    <property type="entry name" value="LARGE SUBUNIT GTPASE 1 HOMOLOG"/>
    <property type="match status" value="1"/>
</dbReference>
<accession>A0A4P9XHJ4</accession>
<evidence type="ECO:0000256" key="1">
    <source>
        <dbReference type="ARBA" id="ARBA00004496"/>
    </source>
</evidence>
<dbReference type="InterPro" id="IPR006073">
    <property type="entry name" value="GTP-bd"/>
</dbReference>
<dbReference type="Proteomes" id="UP000271241">
    <property type="component" value="Unassembled WGS sequence"/>
</dbReference>